<evidence type="ECO:0000313" key="2">
    <source>
        <dbReference type="Proteomes" id="UP000521199"/>
    </source>
</evidence>
<sequence>MPAPCLRFSLPMLLVVCLLLPGALRAQVLEPLPDLRLTINGSVNAIARLPDGRMLIGGDFTRVDGVPRGRAARLQADGTLDPLWNPDVSDGSVTAIVADAGTGAVFLGGTFQTVGGLYRNNIARITGATGGVDAGWSADTNGSVTSLALDGDGALFVAGVFNQIGGTARTGLARLSASSGAVDAQWNPGVDGIPFVLLVDSATASLYVGGQLSGVAGTPRANLAKLSTAGTGVLDADWNPAPDDSVMTLAVDDSDAIFVGGQFSTIGGQAHRGLARVAAGGSAAVDAGWTPAAQGTVYAIAATDDALFIGGSFQTVNDVPQRRLARILRSGTGASDASWRPEPDDVVHALAVSAAGRLLAGGRFLAIDAQECAGLALLSAEADLVAALDVERAGRVLAIETQADGGVLLGGAFFRADGERRDNLLRLRPDGTLDSQWTPGTDGEVLALASDAARNVYAAGRFRQIGGHARVGLAKIAANGAVDAAWAPMPNSDVLALAVRGPHVYAGGYFGAVSGQPRRGVVRIASGDGAVDPDWNPALNPGATVYAIAVDRDSTVYLGGYFDSVGASLRSNIARVSALGVGGVDPAWNPGADGEVRTLALTAAHVYAGGNFSLFGGAPRTNLARLGRNGVLDAGWNPGAEFGYVDAIAIDAARGVYVGGAFGAVGGLPRQHLARIDATGSVDPTWNPQPDGHVAAVRTQGERIHVGGAFDVLSGESRSAVASYRDASLAEVLTPFYADGFEP</sequence>
<protein>
    <recommendedName>
        <fullName evidence="3">Delta-60 repeat domain-containing protein</fullName>
    </recommendedName>
</protein>
<evidence type="ECO:0008006" key="3">
    <source>
        <dbReference type="Google" id="ProtNLM"/>
    </source>
</evidence>
<dbReference type="GO" id="GO:1902929">
    <property type="term" value="C:plasma membrane of growing cell tip"/>
    <property type="evidence" value="ECO:0007669"/>
    <property type="project" value="TreeGrafter"/>
</dbReference>
<dbReference type="AlphaFoldDB" id="A0A7W8FZC7"/>
<proteinExistence type="predicted"/>
<organism evidence="1 2">
    <name type="scientific">Chiayiivirga flava</name>
    <dbReference type="NCBI Taxonomy" id="659595"/>
    <lineage>
        <taxon>Bacteria</taxon>
        <taxon>Pseudomonadati</taxon>
        <taxon>Pseudomonadota</taxon>
        <taxon>Gammaproteobacteria</taxon>
        <taxon>Lysobacterales</taxon>
        <taxon>Lysobacteraceae</taxon>
        <taxon>Chiayiivirga</taxon>
    </lineage>
</organism>
<dbReference type="Gene3D" id="2.80.10.50">
    <property type="match status" value="5"/>
</dbReference>
<dbReference type="EMBL" id="JACHHP010000003">
    <property type="protein sequence ID" value="MBB5208312.1"/>
    <property type="molecule type" value="Genomic_DNA"/>
</dbReference>
<dbReference type="Pfam" id="PF17164">
    <property type="entry name" value="DUF5122"/>
    <property type="match status" value="6"/>
</dbReference>
<dbReference type="RefSeq" id="WP_183960848.1">
    <property type="nucleotide sequence ID" value="NZ_JACHHP010000003.1"/>
</dbReference>
<dbReference type="PANTHER" id="PTHR31778:SF2">
    <property type="entry name" value="BUD SITE SELECTION PROTEIN RAX2"/>
    <property type="match status" value="1"/>
</dbReference>
<dbReference type="PANTHER" id="PTHR31778">
    <property type="entry name" value="BUD SITE SELECTION PROTEIN RAX2"/>
    <property type="match status" value="1"/>
</dbReference>
<comment type="caution">
    <text evidence="1">The sequence shown here is derived from an EMBL/GenBank/DDBJ whole genome shotgun (WGS) entry which is preliminary data.</text>
</comment>
<dbReference type="InterPro" id="IPR013431">
    <property type="entry name" value="Delta_60_rpt"/>
</dbReference>
<dbReference type="SUPFAM" id="SSF63829">
    <property type="entry name" value="Calcium-dependent phosphotriesterase"/>
    <property type="match status" value="1"/>
</dbReference>
<reference evidence="1 2" key="1">
    <citation type="submission" date="2020-08" db="EMBL/GenBank/DDBJ databases">
        <title>Genomic Encyclopedia of Type Strains, Phase IV (KMG-IV): sequencing the most valuable type-strain genomes for metagenomic binning, comparative biology and taxonomic classification.</title>
        <authorList>
            <person name="Goeker M."/>
        </authorList>
    </citation>
    <scope>NUCLEOTIDE SEQUENCE [LARGE SCALE GENOMIC DNA]</scope>
    <source>
        <strain evidence="1 2">DSM 24163</strain>
    </source>
</reference>
<keyword evidence="2" id="KW-1185">Reference proteome</keyword>
<dbReference type="Proteomes" id="UP000521199">
    <property type="component" value="Unassembled WGS sequence"/>
</dbReference>
<accession>A0A7W8FZC7</accession>
<name>A0A7W8FZC7_9GAMM</name>
<evidence type="ECO:0000313" key="1">
    <source>
        <dbReference type="EMBL" id="MBB5208312.1"/>
    </source>
</evidence>
<gene>
    <name evidence="1" type="ORF">HNQ52_001854</name>
</gene>